<protein>
    <recommendedName>
        <fullName evidence="1">GPI inositol-deacylase PGAP1-like alpha/beta domain-containing protein</fullName>
    </recommendedName>
</protein>
<dbReference type="RefSeq" id="WP_188509673.1">
    <property type="nucleotide sequence ID" value="NZ_BMGB01000001.1"/>
</dbReference>
<dbReference type="AlphaFoldDB" id="A0A916WGE9"/>
<dbReference type="SUPFAM" id="SSF53474">
    <property type="entry name" value="alpha/beta-Hydrolases"/>
    <property type="match status" value="1"/>
</dbReference>
<dbReference type="InterPro" id="IPR012908">
    <property type="entry name" value="PGAP1-ab_dom-like"/>
</dbReference>
<name>A0A916WGE9_9MICO</name>
<proteinExistence type="predicted"/>
<comment type="caution">
    <text evidence="2">The sequence shown here is derived from an EMBL/GenBank/DDBJ whole genome shotgun (WGS) entry which is preliminary data.</text>
</comment>
<evidence type="ECO:0000313" key="2">
    <source>
        <dbReference type="EMBL" id="GGA98425.1"/>
    </source>
</evidence>
<reference evidence="2" key="2">
    <citation type="submission" date="2020-09" db="EMBL/GenBank/DDBJ databases">
        <authorList>
            <person name="Sun Q."/>
            <person name="Zhou Y."/>
        </authorList>
    </citation>
    <scope>NUCLEOTIDE SEQUENCE</scope>
    <source>
        <strain evidence="2">CGMCC 1.12813</strain>
    </source>
</reference>
<evidence type="ECO:0000259" key="1">
    <source>
        <dbReference type="Pfam" id="PF07819"/>
    </source>
</evidence>
<gene>
    <name evidence="2" type="ORF">GCM10010979_11170</name>
</gene>
<dbReference type="GO" id="GO:0016788">
    <property type="term" value="F:hydrolase activity, acting on ester bonds"/>
    <property type="evidence" value="ECO:0007669"/>
    <property type="project" value="InterPro"/>
</dbReference>
<sequence length="224" mass="24380">MLGRAKVWLTDYAYAARVSLGATLRHRTVPKPRGHLAPVLLIPGVYERWQFLRAAGGRLARAGHPVHAVELLGRNIDAIPDAAATVQRYVDEHDLRNVIIVAHSKGGLIAKHMMLFDDVEGRIDRLVAIASPFQGSSLSKYMPVRPLRAFIPTDTTLALLAANAEVNSRIVSVYGEYDPHIPAGSELPGATNVRVPVDGHFQLLVDHRVLDEVEAAVNSTPAAE</sequence>
<reference evidence="2" key="1">
    <citation type="journal article" date="2014" name="Int. J. Syst. Evol. Microbiol.">
        <title>Complete genome sequence of Corynebacterium casei LMG S-19264T (=DSM 44701T), isolated from a smear-ripened cheese.</title>
        <authorList>
            <consortium name="US DOE Joint Genome Institute (JGI-PGF)"/>
            <person name="Walter F."/>
            <person name="Albersmeier A."/>
            <person name="Kalinowski J."/>
            <person name="Ruckert C."/>
        </authorList>
    </citation>
    <scope>NUCLEOTIDE SEQUENCE</scope>
    <source>
        <strain evidence="2">CGMCC 1.12813</strain>
    </source>
</reference>
<dbReference type="Pfam" id="PF07819">
    <property type="entry name" value="PGAP1"/>
    <property type="match status" value="1"/>
</dbReference>
<organism evidence="2 3">
    <name type="scientific">Conyzicola nivalis</name>
    <dbReference type="NCBI Taxonomy" id="1477021"/>
    <lineage>
        <taxon>Bacteria</taxon>
        <taxon>Bacillati</taxon>
        <taxon>Actinomycetota</taxon>
        <taxon>Actinomycetes</taxon>
        <taxon>Micrococcales</taxon>
        <taxon>Microbacteriaceae</taxon>
        <taxon>Conyzicola</taxon>
    </lineage>
</organism>
<evidence type="ECO:0000313" key="3">
    <source>
        <dbReference type="Proteomes" id="UP000606922"/>
    </source>
</evidence>
<dbReference type="Gene3D" id="3.40.50.1820">
    <property type="entry name" value="alpha/beta hydrolase"/>
    <property type="match status" value="1"/>
</dbReference>
<dbReference type="EMBL" id="BMGB01000001">
    <property type="protein sequence ID" value="GGA98425.1"/>
    <property type="molecule type" value="Genomic_DNA"/>
</dbReference>
<feature type="domain" description="GPI inositol-deacylase PGAP1-like alpha/beta" evidence="1">
    <location>
        <begin position="72"/>
        <end position="138"/>
    </location>
</feature>
<dbReference type="Proteomes" id="UP000606922">
    <property type="component" value="Unassembled WGS sequence"/>
</dbReference>
<accession>A0A916WGE9</accession>
<keyword evidence="3" id="KW-1185">Reference proteome</keyword>
<dbReference type="InterPro" id="IPR029058">
    <property type="entry name" value="AB_hydrolase_fold"/>
</dbReference>